<proteinExistence type="predicted"/>
<organism evidence="1 2">
    <name type="scientific">Cohnella hongkongensis</name>
    <dbReference type="NCBI Taxonomy" id="178337"/>
    <lineage>
        <taxon>Bacteria</taxon>
        <taxon>Bacillati</taxon>
        <taxon>Bacillota</taxon>
        <taxon>Bacilli</taxon>
        <taxon>Bacillales</taxon>
        <taxon>Paenibacillaceae</taxon>
        <taxon>Cohnella</taxon>
    </lineage>
</organism>
<gene>
    <name evidence="1" type="ORF">ACFO3S_03465</name>
</gene>
<protein>
    <submittedName>
        <fullName evidence="1">Cysteine-rich CWC family protein</fullName>
    </submittedName>
</protein>
<dbReference type="InterPro" id="IPR032720">
    <property type="entry name" value="Cys_rich_CWC"/>
</dbReference>
<keyword evidence="2" id="KW-1185">Reference proteome</keyword>
<accession>A0ABV9F5U9</accession>
<reference evidence="2" key="1">
    <citation type="journal article" date="2019" name="Int. J. Syst. Evol. Microbiol.">
        <title>The Global Catalogue of Microorganisms (GCM) 10K type strain sequencing project: providing services to taxonomists for standard genome sequencing and annotation.</title>
        <authorList>
            <consortium name="The Broad Institute Genomics Platform"/>
            <consortium name="The Broad Institute Genome Sequencing Center for Infectious Disease"/>
            <person name="Wu L."/>
            <person name="Ma J."/>
        </authorList>
    </citation>
    <scope>NUCLEOTIDE SEQUENCE [LARGE SCALE GENOMIC DNA]</scope>
    <source>
        <strain evidence="2">CCUG 49571</strain>
    </source>
</reference>
<name>A0ABV9F5U9_9BACL</name>
<dbReference type="Pfam" id="PF14375">
    <property type="entry name" value="Cys_rich_CWC"/>
    <property type="match status" value="1"/>
</dbReference>
<dbReference type="RefSeq" id="WP_378092288.1">
    <property type="nucleotide sequence ID" value="NZ_JBHSEP010000002.1"/>
</dbReference>
<evidence type="ECO:0000313" key="1">
    <source>
        <dbReference type="EMBL" id="MFC4597288.1"/>
    </source>
</evidence>
<dbReference type="EMBL" id="JBHSEP010000002">
    <property type="protein sequence ID" value="MFC4597288.1"/>
    <property type="molecule type" value="Genomic_DNA"/>
</dbReference>
<dbReference type="Proteomes" id="UP001596028">
    <property type="component" value="Unassembled WGS sequence"/>
</dbReference>
<sequence length="70" mass="7270">MTEAAGKEIDPGACPLCGRDNACGSVARGRPGTCWCSAEKFPPALLDRLPEGARNKACICQACLDAFSTP</sequence>
<evidence type="ECO:0000313" key="2">
    <source>
        <dbReference type="Proteomes" id="UP001596028"/>
    </source>
</evidence>
<comment type="caution">
    <text evidence="1">The sequence shown here is derived from an EMBL/GenBank/DDBJ whole genome shotgun (WGS) entry which is preliminary data.</text>
</comment>